<sequence length="436" mass="50218">MCDTAIYTVQLVCLGQSTKMDDTPVNTVPKALCFMARCERLEQILVSMKKITTPFIPHQRLQILRIDLNHMDIATGITSPSVTRYFMPRTATPRIEKIREDPSWDWFLSQKGNFGKGTYRANYLLRRVFMDYQDSSIPEFWPYELDEVKSEGKGDNEDPTVLESSGQLDSTDGDGVSDEDDKPHSIEVSESEEINSDKEGEITDLKKHYESDEDCDKSEESGGENRKPNDESHEKSEKSNKEANDDNDMAISNALGLDLRNYQTDDWSVYWFQRLYNLDLPDKVHGISIARSMELDHPYKCHAWALVDVILCGHDRPSTAELIALVSWELRGMFRQLESLANGIETEYVHMLSEVFPTMIIVFDQRCCARVLYGYFDGRFQVQFTPVLNFKEFTEVRSSTLDGYMGQIDKRKYYDMMHSLLCWAWPLAHHPLSLLG</sequence>
<dbReference type="EMBL" id="CAJVRC010000839">
    <property type="protein sequence ID" value="CAG8887996.1"/>
    <property type="molecule type" value="Genomic_DNA"/>
</dbReference>
<protein>
    <submittedName>
        <fullName evidence="2">Uncharacterized protein</fullName>
    </submittedName>
</protein>
<comment type="caution">
    <text evidence="2">The sequence shown here is derived from an EMBL/GenBank/DDBJ whole genome shotgun (WGS) entry which is preliminary data.</text>
</comment>
<feature type="compositionally biased region" description="Basic and acidic residues" evidence="1">
    <location>
        <begin position="218"/>
        <end position="244"/>
    </location>
</feature>
<gene>
    <name evidence="2" type="ORF">PEGY_LOCUS1278</name>
</gene>
<name>A0A9W4K871_9EURO</name>
<evidence type="ECO:0000313" key="3">
    <source>
        <dbReference type="Proteomes" id="UP001154252"/>
    </source>
</evidence>
<dbReference type="Proteomes" id="UP001154252">
    <property type="component" value="Unassembled WGS sequence"/>
</dbReference>
<feature type="compositionally biased region" description="Basic and acidic residues" evidence="1">
    <location>
        <begin position="195"/>
        <end position="210"/>
    </location>
</feature>
<dbReference type="AlphaFoldDB" id="A0A9W4K871"/>
<accession>A0A9W4K871</accession>
<keyword evidence="3" id="KW-1185">Reference proteome</keyword>
<organism evidence="2 3">
    <name type="scientific">Penicillium egyptiacum</name>
    <dbReference type="NCBI Taxonomy" id="1303716"/>
    <lineage>
        <taxon>Eukaryota</taxon>
        <taxon>Fungi</taxon>
        <taxon>Dikarya</taxon>
        <taxon>Ascomycota</taxon>
        <taxon>Pezizomycotina</taxon>
        <taxon>Eurotiomycetes</taxon>
        <taxon>Eurotiomycetidae</taxon>
        <taxon>Eurotiales</taxon>
        <taxon>Aspergillaceae</taxon>
        <taxon>Penicillium</taxon>
    </lineage>
</organism>
<evidence type="ECO:0000313" key="2">
    <source>
        <dbReference type="EMBL" id="CAG8887996.1"/>
    </source>
</evidence>
<evidence type="ECO:0000256" key="1">
    <source>
        <dbReference type="SAM" id="MobiDB-lite"/>
    </source>
</evidence>
<dbReference type="OrthoDB" id="4341274at2759"/>
<reference evidence="2" key="1">
    <citation type="submission" date="2021-07" db="EMBL/GenBank/DDBJ databases">
        <authorList>
            <person name="Branca A.L. A."/>
        </authorList>
    </citation>
    <scope>NUCLEOTIDE SEQUENCE</scope>
</reference>
<feature type="region of interest" description="Disordered" evidence="1">
    <location>
        <begin position="149"/>
        <end position="247"/>
    </location>
</feature>
<proteinExistence type="predicted"/>
<feature type="compositionally biased region" description="Acidic residues" evidence="1">
    <location>
        <begin position="171"/>
        <end position="180"/>
    </location>
</feature>